<evidence type="ECO:0000313" key="3">
    <source>
        <dbReference type="EMBL" id="ELS57347.1"/>
    </source>
</evidence>
<gene>
    <name evidence="3" type="ORF">STVIR_1788</name>
</gene>
<dbReference type="EMBL" id="AMLP01000061">
    <property type="protein sequence ID" value="ELS57347.1"/>
    <property type="molecule type" value="Genomic_DNA"/>
</dbReference>
<feature type="transmembrane region" description="Helical" evidence="2">
    <location>
        <begin position="70"/>
        <end position="90"/>
    </location>
</feature>
<feature type="region of interest" description="Disordered" evidence="1">
    <location>
        <begin position="1"/>
        <end position="41"/>
    </location>
</feature>
<evidence type="ECO:0000313" key="4">
    <source>
        <dbReference type="Proteomes" id="UP000011205"/>
    </source>
</evidence>
<reference evidence="3 4" key="1">
    <citation type="journal article" date="2013" name="Genome Announc.">
        <title>Draft Genome Sequence of Streptomyces viridochromogenes Strain Tu57, Producer of Avilamycin.</title>
        <authorList>
            <person name="Gruning B.A."/>
            <person name="Erxleben A."/>
            <person name="Hahnlein A."/>
            <person name="Gunther S."/>
        </authorList>
    </citation>
    <scope>NUCLEOTIDE SEQUENCE [LARGE SCALE GENOMIC DNA]</scope>
    <source>
        <strain evidence="3 4">Tue57</strain>
    </source>
</reference>
<accession>L8PPK5</accession>
<feature type="transmembrane region" description="Helical" evidence="2">
    <location>
        <begin position="46"/>
        <end position="64"/>
    </location>
</feature>
<name>L8PPK5_STRVR</name>
<evidence type="ECO:0000256" key="2">
    <source>
        <dbReference type="SAM" id="Phobius"/>
    </source>
</evidence>
<comment type="caution">
    <text evidence="3">The sequence shown here is derived from an EMBL/GenBank/DDBJ whole genome shotgun (WGS) entry which is preliminary data.</text>
</comment>
<dbReference type="PATRIC" id="fig|1160705.3.peg.1784"/>
<dbReference type="Proteomes" id="UP000011205">
    <property type="component" value="Unassembled WGS sequence"/>
</dbReference>
<keyword evidence="2" id="KW-1133">Transmembrane helix</keyword>
<organism evidence="3 4">
    <name type="scientific">Streptomyces viridochromogenes Tue57</name>
    <dbReference type="NCBI Taxonomy" id="1160705"/>
    <lineage>
        <taxon>Bacteria</taxon>
        <taxon>Bacillati</taxon>
        <taxon>Actinomycetota</taxon>
        <taxon>Actinomycetes</taxon>
        <taxon>Kitasatosporales</taxon>
        <taxon>Streptomycetaceae</taxon>
        <taxon>Streptomyces</taxon>
    </lineage>
</organism>
<dbReference type="AlphaFoldDB" id="L8PPK5"/>
<protein>
    <submittedName>
        <fullName evidence="3">Uncharacterized protein</fullName>
    </submittedName>
</protein>
<keyword evidence="2" id="KW-0812">Transmembrane</keyword>
<dbReference type="Pfam" id="PF06912">
    <property type="entry name" value="DUF1275"/>
    <property type="match status" value="1"/>
</dbReference>
<sequence length="101" mass="10335">MGPQNAVARRPGLPDLTITVLTPTPTGPAADSTPAGGEAPRPGRRVLSVVAMFLGALVGAQFVLHGHLVLALGLTLVLPAVTATVTHRLSPPDAARLRPRP</sequence>
<dbReference type="InterPro" id="IPR010699">
    <property type="entry name" value="DUF1275"/>
</dbReference>
<keyword evidence="2" id="KW-0472">Membrane</keyword>
<proteinExistence type="predicted"/>
<evidence type="ECO:0000256" key="1">
    <source>
        <dbReference type="SAM" id="MobiDB-lite"/>
    </source>
</evidence>